<evidence type="ECO:0000313" key="2">
    <source>
        <dbReference type="EMBL" id="TRX76847.1"/>
    </source>
</evidence>
<keyword evidence="2" id="KW-0560">Oxidoreductase</keyword>
<gene>
    <name evidence="2" type="ORF">FM069_02175</name>
</gene>
<evidence type="ECO:0000313" key="3">
    <source>
        <dbReference type="Proteomes" id="UP000315235"/>
    </source>
</evidence>
<keyword evidence="2" id="KW-0503">Monooxygenase</keyword>
<dbReference type="InterPro" id="IPR007138">
    <property type="entry name" value="ABM_dom"/>
</dbReference>
<organism evidence="2 3">
    <name type="scientific">Pseudomonas mangiferae</name>
    <dbReference type="NCBI Taxonomy" id="2593654"/>
    <lineage>
        <taxon>Bacteria</taxon>
        <taxon>Pseudomonadati</taxon>
        <taxon>Pseudomonadota</taxon>
        <taxon>Gammaproteobacteria</taxon>
        <taxon>Pseudomonadales</taxon>
        <taxon>Pseudomonadaceae</taxon>
        <taxon>Pseudomonas</taxon>
    </lineage>
</organism>
<protein>
    <submittedName>
        <fullName evidence="2">Antibiotic biosynthesis monooxygenase</fullName>
    </submittedName>
</protein>
<dbReference type="Proteomes" id="UP000315235">
    <property type="component" value="Unassembled WGS sequence"/>
</dbReference>
<dbReference type="EMBL" id="VJOY01000001">
    <property type="protein sequence ID" value="TRX76847.1"/>
    <property type="molecule type" value="Genomic_DNA"/>
</dbReference>
<dbReference type="AlphaFoldDB" id="A0A553H546"/>
<sequence>MSGSEVTFINVIDVDPSKQAEVIKLLQEGTESVISKRPGFVSVTLLASKDGSRVVNIAKWKSAADIQATQGDPAAAEFAKRTAALAKASPGIFEVVGEYSA</sequence>
<evidence type="ECO:0000259" key="1">
    <source>
        <dbReference type="PROSITE" id="PS51725"/>
    </source>
</evidence>
<dbReference type="PROSITE" id="PS51725">
    <property type="entry name" value="ABM"/>
    <property type="match status" value="1"/>
</dbReference>
<comment type="caution">
    <text evidence="2">The sequence shown here is derived from an EMBL/GenBank/DDBJ whole genome shotgun (WGS) entry which is preliminary data.</text>
</comment>
<dbReference type="Pfam" id="PF03992">
    <property type="entry name" value="ABM"/>
    <property type="match status" value="1"/>
</dbReference>
<accession>A0A553H546</accession>
<dbReference type="OrthoDB" id="8083940at2"/>
<reference evidence="2 3" key="1">
    <citation type="submission" date="2019-07" db="EMBL/GenBank/DDBJ databases">
        <title>Pseudomonas mangiferae sp. nov., isolated from bark of mango tree in Thailand.</title>
        <authorList>
            <person name="Srisuk N."/>
            <person name="Anurat P."/>
        </authorList>
    </citation>
    <scope>NUCLEOTIDE SEQUENCE [LARGE SCALE GENOMIC DNA]</scope>
    <source>
        <strain evidence="2 3">DMKU_BBB3-04</strain>
    </source>
</reference>
<name>A0A553H546_9PSED</name>
<dbReference type="Gene3D" id="3.30.70.100">
    <property type="match status" value="1"/>
</dbReference>
<keyword evidence="3" id="KW-1185">Reference proteome</keyword>
<dbReference type="SUPFAM" id="SSF54909">
    <property type="entry name" value="Dimeric alpha+beta barrel"/>
    <property type="match status" value="1"/>
</dbReference>
<dbReference type="GO" id="GO:0004497">
    <property type="term" value="F:monooxygenase activity"/>
    <property type="evidence" value="ECO:0007669"/>
    <property type="project" value="UniProtKB-KW"/>
</dbReference>
<dbReference type="InterPro" id="IPR011008">
    <property type="entry name" value="Dimeric_a/b-barrel"/>
</dbReference>
<feature type="domain" description="ABM" evidence="1">
    <location>
        <begin position="6"/>
        <end position="95"/>
    </location>
</feature>
<dbReference type="RefSeq" id="WP_143486620.1">
    <property type="nucleotide sequence ID" value="NZ_VJOY01000001.1"/>
</dbReference>
<proteinExistence type="predicted"/>